<feature type="region of interest" description="Disordered" evidence="1">
    <location>
        <begin position="291"/>
        <end position="310"/>
    </location>
</feature>
<dbReference type="Proteomes" id="UP001152024">
    <property type="component" value="Unassembled WGS sequence"/>
</dbReference>
<protein>
    <recommendedName>
        <fullName evidence="4">C2H2-type domain-containing protein</fullName>
    </recommendedName>
</protein>
<organism evidence="2 3">
    <name type="scientific">Fusarium equiseti</name>
    <name type="common">Fusarium scirpi</name>
    <dbReference type="NCBI Taxonomy" id="61235"/>
    <lineage>
        <taxon>Eukaryota</taxon>
        <taxon>Fungi</taxon>
        <taxon>Dikarya</taxon>
        <taxon>Ascomycota</taxon>
        <taxon>Pezizomycotina</taxon>
        <taxon>Sordariomycetes</taxon>
        <taxon>Hypocreomycetidae</taxon>
        <taxon>Hypocreales</taxon>
        <taxon>Nectriaceae</taxon>
        <taxon>Fusarium</taxon>
        <taxon>Fusarium incarnatum-equiseti species complex</taxon>
    </lineage>
</organism>
<proteinExistence type="predicted"/>
<comment type="caution">
    <text evidence="2">The sequence shown here is derived from an EMBL/GenBank/DDBJ whole genome shotgun (WGS) entry which is preliminary data.</text>
</comment>
<evidence type="ECO:0000313" key="2">
    <source>
        <dbReference type="EMBL" id="KAJ4118732.1"/>
    </source>
</evidence>
<evidence type="ECO:0000313" key="3">
    <source>
        <dbReference type="Proteomes" id="UP001152024"/>
    </source>
</evidence>
<reference evidence="2" key="1">
    <citation type="submission" date="2022-09" db="EMBL/GenBank/DDBJ databases">
        <title>Fusarium specimens isolated from Avocado Roots.</title>
        <authorList>
            <person name="Stajich J."/>
            <person name="Roper C."/>
            <person name="Heimlech-Rivalta G."/>
        </authorList>
    </citation>
    <scope>NUCLEOTIDE SEQUENCE</scope>
    <source>
        <strain evidence="2">CF00095</strain>
    </source>
</reference>
<name>A0ABQ8QZE5_FUSEQ</name>
<evidence type="ECO:0008006" key="4">
    <source>
        <dbReference type="Google" id="ProtNLM"/>
    </source>
</evidence>
<dbReference type="EMBL" id="JAOQBH010000023">
    <property type="protein sequence ID" value="KAJ4118732.1"/>
    <property type="molecule type" value="Genomic_DNA"/>
</dbReference>
<accession>A0ABQ8QZE5</accession>
<gene>
    <name evidence="2" type="ORF">NW768_010792</name>
</gene>
<sequence>MRGDKHSRPNNSFPCVIADQYPDHPYCNKSFPTIEKHNEHLKRCHSLEFWCSKCLHKFNCSLPAGPLRLAKKEHDEKQCPGKPSRETQQLRNDTWLMTPDQYRRFKGRQWKKTGVSDKLLKESVSETSWRKIRETLFPGSEAAAMRKESEPAASRQTSEDIWGVQRVMDKVNNRSPGVMSQLRTDFPVPSADSMQPAWLNAFPTSLPTDESQLSIIFSEETHFETHPSSRVWSHSGGDEQHQLYRAEPDRPPTFDPSFLQLPGEREGHQASELAMSGECALDPIPPELLLQVGTGAPLTGNKRQMRSKRV</sequence>
<evidence type="ECO:0000256" key="1">
    <source>
        <dbReference type="SAM" id="MobiDB-lite"/>
    </source>
</evidence>
<keyword evidence="3" id="KW-1185">Reference proteome</keyword>